<dbReference type="InterPro" id="IPR028359">
    <property type="entry name" value="UDP_ManNAc/GlcNAc_DH"/>
</dbReference>
<dbReference type="Pfam" id="PF00984">
    <property type="entry name" value="UDPG_MGDP_dh"/>
    <property type="match status" value="1"/>
</dbReference>
<dbReference type="SUPFAM" id="SSF48179">
    <property type="entry name" value="6-phosphogluconate dehydrogenase C-terminal domain-like"/>
    <property type="match status" value="1"/>
</dbReference>
<feature type="domain" description="UDP-glucose/GDP-mannose dehydrogenase C-terminal" evidence="4">
    <location>
        <begin position="343"/>
        <end position="443"/>
    </location>
</feature>
<dbReference type="SUPFAM" id="SSF51735">
    <property type="entry name" value="NAD(P)-binding Rossmann-fold domains"/>
    <property type="match status" value="1"/>
</dbReference>
<evidence type="ECO:0000313" key="6">
    <source>
        <dbReference type="Proteomes" id="UP000599312"/>
    </source>
</evidence>
<dbReference type="InterPro" id="IPR036291">
    <property type="entry name" value="NAD(P)-bd_dom_sf"/>
</dbReference>
<name>A0A931BJT3_9HYPH</name>
<dbReference type="Pfam" id="PF03721">
    <property type="entry name" value="UDPG_MGDP_dh_N"/>
    <property type="match status" value="1"/>
</dbReference>
<dbReference type="PIRSF" id="PIRSF000124">
    <property type="entry name" value="UDPglc_GDPman_dh"/>
    <property type="match status" value="1"/>
</dbReference>
<dbReference type="InterPro" id="IPR017476">
    <property type="entry name" value="UDP-Glc/GDP-Man"/>
</dbReference>
<dbReference type="InterPro" id="IPR008927">
    <property type="entry name" value="6-PGluconate_DH-like_C_sf"/>
</dbReference>
<dbReference type="SMART" id="SM00984">
    <property type="entry name" value="UDPG_MGDP_dh_C"/>
    <property type="match status" value="1"/>
</dbReference>
<organism evidence="5 6">
    <name type="scientific">Microvirga alba</name>
    <dbReference type="NCBI Taxonomy" id="2791025"/>
    <lineage>
        <taxon>Bacteria</taxon>
        <taxon>Pseudomonadati</taxon>
        <taxon>Pseudomonadota</taxon>
        <taxon>Alphaproteobacteria</taxon>
        <taxon>Hyphomicrobiales</taxon>
        <taxon>Methylobacteriaceae</taxon>
        <taxon>Microvirga</taxon>
    </lineage>
</organism>
<evidence type="ECO:0000256" key="3">
    <source>
        <dbReference type="PIRNR" id="PIRNR000124"/>
    </source>
</evidence>
<comment type="caution">
    <text evidence="5">The sequence shown here is derived from an EMBL/GenBank/DDBJ whole genome shotgun (WGS) entry which is preliminary data.</text>
</comment>
<dbReference type="SUPFAM" id="SSF52413">
    <property type="entry name" value="UDP-glucose/GDP-mannose dehydrogenase C-terminal domain"/>
    <property type="match status" value="1"/>
</dbReference>
<dbReference type="GO" id="GO:0016616">
    <property type="term" value="F:oxidoreductase activity, acting on the CH-OH group of donors, NAD or NADP as acceptor"/>
    <property type="evidence" value="ECO:0007669"/>
    <property type="project" value="InterPro"/>
</dbReference>
<dbReference type="PIRSF" id="PIRSF500136">
    <property type="entry name" value="UDP_ManNAc_DH"/>
    <property type="match status" value="1"/>
</dbReference>
<evidence type="ECO:0000256" key="1">
    <source>
        <dbReference type="ARBA" id="ARBA00023002"/>
    </source>
</evidence>
<accession>A0A931BJT3</accession>
<dbReference type="InterPro" id="IPR001732">
    <property type="entry name" value="UDP-Glc/GDP-Man_DH_N"/>
</dbReference>
<keyword evidence="2" id="KW-0520">NAD</keyword>
<dbReference type="AlphaFoldDB" id="A0A931BJT3"/>
<dbReference type="InterPro" id="IPR014026">
    <property type="entry name" value="UDP-Glc/GDP-Man_DH_dimer"/>
</dbReference>
<dbReference type="InterPro" id="IPR014027">
    <property type="entry name" value="UDP-Glc/GDP-Man_DH_C"/>
</dbReference>
<reference evidence="5" key="1">
    <citation type="submission" date="2020-11" db="EMBL/GenBank/DDBJ databases">
        <authorList>
            <person name="Kim M.K."/>
        </authorList>
    </citation>
    <scope>NUCLEOTIDE SEQUENCE</scope>
    <source>
        <strain evidence="5">BT350</strain>
    </source>
</reference>
<dbReference type="InterPro" id="IPR036220">
    <property type="entry name" value="UDP-Glc/GDP-Man_DH_C_sf"/>
</dbReference>
<evidence type="ECO:0000259" key="4">
    <source>
        <dbReference type="SMART" id="SM00984"/>
    </source>
</evidence>
<keyword evidence="1" id="KW-0560">Oxidoreductase</keyword>
<comment type="similarity">
    <text evidence="3">Belongs to the UDP-glucose/GDP-mannose dehydrogenase family.</text>
</comment>
<dbReference type="PANTHER" id="PTHR43491:SF1">
    <property type="entry name" value="UDP-N-ACETYL-D-MANNOSAMINE DEHYDROGENASE"/>
    <property type="match status" value="1"/>
</dbReference>
<dbReference type="GO" id="GO:0016628">
    <property type="term" value="F:oxidoreductase activity, acting on the CH-CH group of donors, NAD or NADP as acceptor"/>
    <property type="evidence" value="ECO:0007669"/>
    <property type="project" value="InterPro"/>
</dbReference>
<dbReference type="GO" id="GO:0051287">
    <property type="term" value="F:NAD binding"/>
    <property type="evidence" value="ECO:0007669"/>
    <property type="project" value="InterPro"/>
</dbReference>
<dbReference type="EMBL" id="JADQDO010000001">
    <property type="protein sequence ID" value="MBF9232272.1"/>
    <property type="molecule type" value="Genomic_DNA"/>
</dbReference>
<gene>
    <name evidence="5" type="ORF">I2H38_02645</name>
</gene>
<protein>
    <submittedName>
        <fullName evidence="5">Nucleotide sugar dehydrogenase</fullName>
    </submittedName>
</protein>
<dbReference type="Proteomes" id="UP000599312">
    <property type="component" value="Unassembled WGS sequence"/>
</dbReference>
<dbReference type="PANTHER" id="PTHR43491">
    <property type="entry name" value="UDP-N-ACETYL-D-MANNOSAMINE DEHYDROGENASE"/>
    <property type="match status" value="1"/>
</dbReference>
<dbReference type="NCBIfam" id="TIGR03026">
    <property type="entry name" value="NDP-sugDHase"/>
    <property type="match status" value="1"/>
</dbReference>
<dbReference type="Gene3D" id="3.40.50.720">
    <property type="entry name" value="NAD(P)-binding Rossmann-like Domain"/>
    <property type="match status" value="2"/>
</dbReference>
<dbReference type="GO" id="GO:0000271">
    <property type="term" value="P:polysaccharide biosynthetic process"/>
    <property type="evidence" value="ECO:0007669"/>
    <property type="project" value="InterPro"/>
</dbReference>
<proteinExistence type="inferred from homology"/>
<sequence>MHGNRAVKTDATVADVAELLAKFKERSATLGIVGLGYVGIPLALTAAKAGFKVVGFDIDAPRVDQINRGESFIKHISSALISEAVKGGKFEATADFARLGEPDAILICVPTPLTKHREPDLSYVENTARAIAPRLRKGQVVVLESTTYPGTTDEVIRPIFEATGLKSGQDFFLAFSPEREDPGNPDFGTSTIPKVVGGDGEAALALADMLYSQLIVKTVPVSSAATAEAVKLTENIFRAVNIALVNELKVVYAAMGIDVWEVIDAAKTKPFGFMPFYPGPGLGGHCIPIDPFYLTWKAREYDIATRFIELAGQINTRMPYYVVNKLAEAVDKSGKAFTGSKVLMLGIAYKKNVDDMRESPSLKLIELIEGRGAEVDYFDPYIPVIPMTREHAELAGRKSVALDAKTLAGYDAVLIATDHDNVDYKLVVDNAKVVVDTRNACARAGIPEGRVIKA</sequence>
<evidence type="ECO:0000256" key="2">
    <source>
        <dbReference type="ARBA" id="ARBA00023027"/>
    </source>
</evidence>
<dbReference type="Pfam" id="PF03720">
    <property type="entry name" value="UDPG_MGDP_dh_C"/>
    <property type="match status" value="1"/>
</dbReference>
<keyword evidence="6" id="KW-1185">Reference proteome</keyword>
<evidence type="ECO:0000313" key="5">
    <source>
        <dbReference type="EMBL" id="MBF9232272.1"/>
    </source>
</evidence>